<keyword evidence="2" id="KW-1185">Reference proteome</keyword>
<dbReference type="Proteomes" id="UP000821845">
    <property type="component" value="Chromosome 6"/>
</dbReference>
<name>A0ACB7S5L6_HYAAI</name>
<organism evidence="1 2">
    <name type="scientific">Hyalomma asiaticum</name>
    <name type="common">Tick</name>
    <dbReference type="NCBI Taxonomy" id="266040"/>
    <lineage>
        <taxon>Eukaryota</taxon>
        <taxon>Metazoa</taxon>
        <taxon>Ecdysozoa</taxon>
        <taxon>Arthropoda</taxon>
        <taxon>Chelicerata</taxon>
        <taxon>Arachnida</taxon>
        <taxon>Acari</taxon>
        <taxon>Parasitiformes</taxon>
        <taxon>Ixodida</taxon>
        <taxon>Ixodoidea</taxon>
        <taxon>Ixodidae</taxon>
        <taxon>Hyalomminae</taxon>
        <taxon>Hyalomma</taxon>
    </lineage>
</organism>
<proteinExistence type="predicted"/>
<accession>A0ACB7S5L6</accession>
<sequence>MMQDLFTSWLCKFDEDRAAEKRRVMLILDNCTAHNIKPKLTAVNLKFLPANTTARRQPLNQGVIATVKAPYKNRTCERVLLSMQQQQPLNVNLRGIIDMVVASWWQIKADTISKCFKRAGFMCNAEALEDDAQSYTVANEALNTDDV</sequence>
<comment type="caution">
    <text evidence="1">The sequence shown here is derived from an EMBL/GenBank/DDBJ whole genome shotgun (WGS) entry which is preliminary data.</text>
</comment>
<gene>
    <name evidence="1" type="ORF">HPB50_026849</name>
</gene>
<reference evidence="1" key="1">
    <citation type="submission" date="2020-05" db="EMBL/GenBank/DDBJ databases">
        <title>Large-scale comparative analyses of tick genomes elucidate their genetic diversity and vector capacities.</title>
        <authorList>
            <person name="Jia N."/>
            <person name="Wang J."/>
            <person name="Shi W."/>
            <person name="Du L."/>
            <person name="Sun Y."/>
            <person name="Zhan W."/>
            <person name="Jiang J."/>
            <person name="Wang Q."/>
            <person name="Zhang B."/>
            <person name="Ji P."/>
            <person name="Sakyi L.B."/>
            <person name="Cui X."/>
            <person name="Yuan T."/>
            <person name="Jiang B."/>
            <person name="Yang W."/>
            <person name="Lam T.T.-Y."/>
            <person name="Chang Q."/>
            <person name="Ding S."/>
            <person name="Wang X."/>
            <person name="Zhu J."/>
            <person name="Ruan X."/>
            <person name="Zhao L."/>
            <person name="Wei J."/>
            <person name="Que T."/>
            <person name="Du C."/>
            <person name="Cheng J."/>
            <person name="Dai P."/>
            <person name="Han X."/>
            <person name="Huang E."/>
            <person name="Gao Y."/>
            <person name="Liu J."/>
            <person name="Shao H."/>
            <person name="Ye R."/>
            <person name="Li L."/>
            <person name="Wei W."/>
            <person name="Wang X."/>
            <person name="Wang C."/>
            <person name="Yang T."/>
            <person name="Huo Q."/>
            <person name="Li W."/>
            <person name="Guo W."/>
            <person name="Chen H."/>
            <person name="Zhou L."/>
            <person name="Ni X."/>
            <person name="Tian J."/>
            <person name="Zhou Y."/>
            <person name="Sheng Y."/>
            <person name="Liu T."/>
            <person name="Pan Y."/>
            <person name="Xia L."/>
            <person name="Li J."/>
            <person name="Zhao F."/>
            <person name="Cao W."/>
        </authorList>
    </citation>
    <scope>NUCLEOTIDE SEQUENCE</scope>
    <source>
        <strain evidence="1">Hyas-2018</strain>
    </source>
</reference>
<evidence type="ECO:0000313" key="2">
    <source>
        <dbReference type="Proteomes" id="UP000821845"/>
    </source>
</evidence>
<protein>
    <submittedName>
        <fullName evidence="1">Uncharacterized protein</fullName>
    </submittedName>
</protein>
<evidence type="ECO:0000313" key="1">
    <source>
        <dbReference type="EMBL" id="KAH6929367.1"/>
    </source>
</evidence>
<dbReference type="EMBL" id="CM023486">
    <property type="protein sequence ID" value="KAH6929367.1"/>
    <property type="molecule type" value="Genomic_DNA"/>
</dbReference>